<organism evidence="1 2">
    <name type="scientific">Pocillopora damicornis</name>
    <name type="common">Cauliflower coral</name>
    <name type="synonym">Millepora damicornis</name>
    <dbReference type="NCBI Taxonomy" id="46731"/>
    <lineage>
        <taxon>Eukaryota</taxon>
        <taxon>Metazoa</taxon>
        <taxon>Cnidaria</taxon>
        <taxon>Anthozoa</taxon>
        <taxon>Hexacorallia</taxon>
        <taxon>Scleractinia</taxon>
        <taxon>Astrocoeniina</taxon>
        <taxon>Pocilloporidae</taxon>
        <taxon>Pocillopora</taxon>
    </lineage>
</organism>
<evidence type="ECO:0000313" key="2">
    <source>
        <dbReference type="Proteomes" id="UP000275408"/>
    </source>
</evidence>
<dbReference type="EMBL" id="RCHS01002836">
    <property type="protein sequence ID" value="RMX45266.1"/>
    <property type="molecule type" value="Genomic_DNA"/>
</dbReference>
<sequence>MCLRSFCKRLEAQDGGSRDKKCALIEKANLKYIQANIMNKNIDMISLQLVREESCGFSVEPVTRNTCHGCHRTLPLSPPTPDGPGQEQTRIELHLMHGVKFEKMVGISRRLLELLQTDAESLFSAQEFAAVWMVFIVAVPSSGTGTPGAKFFDTSEVVVNTTELLEFTRDETLDPVKTVADIEVFVIKPVPCGSAVDVSGKVIAGAVSICSANPDLPEQ</sequence>
<evidence type="ECO:0000313" key="1">
    <source>
        <dbReference type="EMBL" id="RMX45266.1"/>
    </source>
</evidence>
<protein>
    <submittedName>
        <fullName evidence="1">Uncharacterized protein</fullName>
    </submittedName>
</protein>
<name>A0A3M6TV74_POCDA</name>
<accession>A0A3M6TV74</accession>
<gene>
    <name evidence="1" type="ORF">pdam_00000857</name>
</gene>
<dbReference type="Proteomes" id="UP000275408">
    <property type="component" value="Unassembled WGS sequence"/>
</dbReference>
<keyword evidence="2" id="KW-1185">Reference proteome</keyword>
<reference evidence="1 2" key="1">
    <citation type="journal article" date="2018" name="Sci. Rep.">
        <title>Comparative analysis of the Pocillopora damicornis genome highlights role of immune system in coral evolution.</title>
        <authorList>
            <person name="Cunning R."/>
            <person name="Bay R.A."/>
            <person name="Gillette P."/>
            <person name="Baker A.C."/>
            <person name="Traylor-Knowles N."/>
        </authorList>
    </citation>
    <scope>NUCLEOTIDE SEQUENCE [LARGE SCALE GENOMIC DNA]</scope>
    <source>
        <strain evidence="1">RSMAS</strain>
        <tissue evidence="1">Whole animal</tissue>
    </source>
</reference>
<proteinExistence type="predicted"/>
<dbReference type="AlphaFoldDB" id="A0A3M6TV74"/>
<comment type="caution">
    <text evidence="1">The sequence shown here is derived from an EMBL/GenBank/DDBJ whole genome shotgun (WGS) entry which is preliminary data.</text>
</comment>